<gene>
    <name evidence="5" type="ORF">EVEC_LOCUS5493</name>
</gene>
<evidence type="ECO:0000256" key="3">
    <source>
        <dbReference type="PIRSR" id="PIRSR037251-1"/>
    </source>
</evidence>
<feature type="active site" evidence="3">
    <location>
        <position position="346"/>
    </location>
</feature>
<evidence type="ECO:0000256" key="1">
    <source>
        <dbReference type="ARBA" id="ARBA00010515"/>
    </source>
</evidence>
<feature type="active site" evidence="3">
    <location>
        <position position="316"/>
    </location>
</feature>
<comment type="similarity">
    <text evidence="1">Belongs to the 'GDXG' lipolytic enzyme family.</text>
</comment>
<dbReference type="STRING" id="51028.A0A0N4V6J6"/>
<feature type="domain" description="Alpha/beta hydrolase fold-3" evidence="4">
    <location>
        <begin position="289"/>
        <end position="349"/>
    </location>
</feature>
<dbReference type="InterPro" id="IPR013094">
    <property type="entry name" value="AB_hydrolase_3"/>
</dbReference>
<evidence type="ECO:0000256" key="2">
    <source>
        <dbReference type="ARBA" id="ARBA00022801"/>
    </source>
</evidence>
<evidence type="ECO:0000313" key="6">
    <source>
        <dbReference type="Proteomes" id="UP000274131"/>
    </source>
</evidence>
<dbReference type="AlphaFoldDB" id="A0A0N4V6J6"/>
<dbReference type="WBParaSite" id="EVEC_0000588201-mRNA-1">
    <property type="protein sequence ID" value="EVEC_0000588201-mRNA-1"/>
    <property type="gene ID" value="EVEC_0000588201"/>
</dbReference>
<proteinExistence type="inferred from homology"/>
<keyword evidence="2" id="KW-0378">Hydrolase</keyword>
<organism evidence="7">
    <name type="scientific">Enterobius vermicularis</name>
    <name type="common">Human pinworm</name>
    <dbReference type="NCBI Taxonomy" id="51028"/>
    <lineage>
        <taxon>Eukaryota</taxon>
        <taxon>Metazoa</taxon>
        <taxon>Ecdysozoa</taxon>
        <taxon>Nematoda</taxon>
        <taxon>Chromadorea</taxon>
        <taxon>Rhabditida</taxon>
        <taxon>Spirurina</taxon>
        <taxon>Oxyuridomorpha</taxon>
        <taxon>Oxyuroidea</taxon>
        <taxon>Oxyuridae</taxon>
        <taxon>Enterobius</taxon>
    </lineage>
</organism>
<evidence type="ECO:0000313" key="7">
    <source>
        <dbReference type="WBParaSite" id="EVEC_0000588201-mRNA-1"/>
    </source>
</evidence>
<dbReference type="SUPFAM" id="SSF53474">
    <property type="entry name" value="alpha/beta-Hydrolases"/>
    <property type="match status" value="1"/>
</dbReference>
<reference evidence="7" key="1">
    <citation type="submission" date="2017-02" db="UniProtKB">
        <authorList>
            <consortium name="WormBaseParasite"/>
        </authorList>
    </citation>
    <scope>IDENTIFICATION</scope>
</reference>
<dbReference type="PANTHER" id="PTHR48081:SF32">
    <property type="entry name" value="ALPHA_BETA HYDROLASE FOLD-3 DOMAIN-CONTAINING PROTEIN"/>
    <property type="match status" value="1"/>
</dbReference>
<dbReference type="GO" id="GO:0052689">
    <property type="term" value="F:carboxylic ester hydrolase activity"/>
    <property type="evidence" value="ECO:0007669"/>
    <property type="project" value="InterPro"/>
</dbReference>
<protein>
    <submittedName>
        <fullName evidence="7">Abhydrolase_3 domain-containing protein</fullName>
    </submittedName>
</protein>
<dbReference type="InterPro" id="IPR050300">
    <property type="entry name" value="GDXG_lipolytic_enzyme"/>
</dbReference>
<dbReference type="Proteomes" id="UP000274131">
    <property type="component" value="Unassembled WGS sequence"/>
</dbReference>
<dbReference type="EMBL" id="UXUI01008180">
    <property type="protein sequence ID" value="VDD90742.1"/>
    <property type="molecule type" value="Genomic_DNA"/>
</dbReference>
<reference evidence="5 6" key="2">
    <citation type="submission" date="2018-10" db="EMBL/GenBank/DDBJ databases">
        <authorList>
            <consortium name="Pathogen Informatics"/>
        </authorList>
    </citation>
    <scope>NUCLEOTIDE SEQUENCE [LARGE SCALE GENOMIC DNA]</scope>
</reference>
<evidence type="ECO:0000259" key="4">
    <source>
        <dbReference type="Pfam" id="PF07859"/>
    </source>
</evidence>
<keyword evidence="6" id="KW-1185">Reference proteome</keyword>
<feature type="domain" description="Alpha/beta hydrolase fold-3" evidence="4">
    <location>
        <begin position="76"/>
        <end position="238"/>
    </location>
</feature>
<dbReference type="InterPro" id="IPR029058">
    <property type="entry name" value="AB_hydrolase_fold"/>
</dbReference>
<dbReference type="ESTHER" id="entve-a0a0n4v6j6">
    <property type="family name" value="Arylacetamide_deacetylase"/>
</dbReference>
<accession>A0A0N4V6J6</accession>
<dbReference type="Pfam" id="PF07859">
    <property type="entry name" value="Abhydrolase_3"/>
    <property type="match status" value="2"/>
</dbReference>
<dbReference type="PIRSF" id="PIRSF037251">
    <property type="entry name" value="Arylacetamide_deacetylase"/>
    <property type="match status" value="1"/>
</dbReference>
<dbReference type="Gene3D" id="3.40.50.1820">
    <property type="entry name" value="alpha/beta hydrolase"/>
    <property type="match status" value="1"/>
</dbReference>
<feature type="active site" evidence="3">
    <location>
        <position position="155"/>
    </location>
</feature>
<dbReference type="GO" id="GO:0016020">
    <property type="term" value="C:membrane"/>
    <property type="evidence" value="ECO:0007669"/>
    <property type="project" value="InterPro"/>
</dbReference>
<dbReference type="InterPro" id="IPR017157">
    <property type="entry name" value="Arylacetamide_deacetylase"/>
</dbReference>
<name>A0A0N4V6J6_ENTVE</name>
<sequence>MYIVEMTLRLAYVYPGRLCSAPYCQLVLTRISLGSLIKLISPWTLYDPDLFIEDVEIESVSTRVYMPYNRSNSGAIIFIHGGGFVLGNVAIYEPMVRELARESGMLTFSIDYRLAPEYVFPTGLNDCERVVMHILKSGYGKADIDKTRIALMGDSAGGGLVATLTHRLRKKSGISQPKVQVLLYPLLQMHNLRTPSYEYYYEEMAGTAFVDPRLVAQYYLMYAGIDDETNTRFTPLVLNSMHLSQSARNNFETYFDLNLIPEKLKRNKNITHWDHTHDKNASEVLAPFLQNPEFTPLLQPNLAGLPRALVVTMEYDVLRDEGIVYSKRLEDAGVETTWKHYSTGFHAILNFNSIIATSQRMIGEISRWTRENV</sequence>
<dbReference type="PANTHER" id="PTHR48081">
    <property type="entry name" value="AB HYDROLASE SUPERFAMILY PROTEIN C4A8.06C"/>
    <property type="match status" value="1"/>
</dbReference>
<evidence type="ECO:0000313" key="5">
    <source>
        <dbReference type="EMBL" id="VDD90742.1"/>
    </source>
</evidence>
<dbReference type="OrthoDB" id="408631at2759"/>